<dbReference type="GO" id="GO:0007218">
    <property type="term" value="P:neuropeptide signaling pathway"/>
    <property type="evidence" value="ECO:0007669"/>
    <property type="project" value="TreeGrafter"/>
</dbReference>
<dbReference type="Gene3D" id="1.20.1070.10">
    <property type="entry name" value="Rhodopsin 7-helix transmembrane proteins"/>
    <property type="match status" value="1"/>
</dbReference>
<evidence type="ECO:0000256" key="6">
    <source>
        <dbReference type="ARBA" id="ARBA00023136"/>
    </source>
</evidence>
<name>A0A814Z4A8_9BILA</name>
<keyword evidence="7" id="KW-0675">Receptor</keyword>
<keyword evidence="5" id="KW-0297">G-protein coupled receptor</keyword>
<dbReference type="GO" id="GO:0004930">
    <property type="term" value="F:G protein-coupled receptor activity"/>
    <property type="evidence" value="ECO:0007669"/>
    <property type="project" value="UniProtKB-KW"/>
</dbReference>
<evidence type="ECO:0000256" key="2">
    <source>
        <dbReference type="ARBA" id="ARBA00022475"/>
    </source>
</evidence>
<evidence type="ECO:0000256" key="5">
    <source>
        <dbReference type="ARBA" id="ARBA00023040"/>
    </source>
</evidence>
<comment type="caution">
    <text evidence="11">The sequence shown here is derived from an EMBL/GenBank/DDBJ whole genome shotgun (WGS) entry which is preliminary data.</text>
</comment>
<dbReference type="GO" id="GO:0005886">
    <property type="term" value="C:plasma membrane"/>
    <property type="evidence" value="ECO:0007669"/>
    <property type="project" value="UniProtKB-SubCell"/>
</dbReference>
<evidence type="ECO:0000313" key="11">
    <source>
        <dbReference type="EMBL" id="CAF1237977.1"/>
    </source>
</evidence>
<evidence type="ECO:0000259" key="10">
    <source>
        <dbReference type="PROSITE" id="PS50262"/>
    </source>
</evidence>
<feature type="transmembrane region" description="Helical" evidence="9">
    <location>
        <begin position="235"/>
        <end position="259"/>
    </location>
</feature>
<evidence type="ECO:0000256" key="7">
    <source>
        <dbReference type="ARBA" id="ARBA00023170"/>
    </source>
</evidence>
<evidence type="ECO:0000256" key="4">
    <source>
        <dbReference type="ARBA" id="ARBA00022989"/>
    </source>
</evidence>
<feature type="transmembrane region" description="Helical" evidence="9">
    <location>
        <begin position="22"/>
        <end position="43"/>
    </location>
</feature>
<comment type="subcellular location">
    <subcellularLocation>
        <location evidence="1">Cell membrane</location>
        <topology evidence="1">Multi-pass membrane protein</topology>
    </subcellularLocation>
</comment>
<dbReference type="EMBL" id="CAJNOE010000482">
    <property type="protein sequence ID" value="CAF1237977.1"/>
    <property type="molecule type" value="Genomic_DNA"/>
</dbReference>
<feature type="domain" description="G-protein coupled receptors family 1 profile" evidence="10">
    <location>
        <begin position="34"/>
        <end position="299"/>
    </location>
</feature>
<dbReference type="EMBL" id="CAJOBB010000707">
    <property type="protein sequence ID" value="CAF3735262.1"/>
    <property type="molecule type" value="Genomic_DNA"/>
</dbReference>
<feature type="transmembrane region" description="Helical" evidence="9">
    <location>
        <begin position="96"/>
        <end position="117"/>
    </location>
</feature>
<keyword evidence="4 9" id="KW-1133">Transmembrane helix</keyword>
<dbReference type="PROSITE" id="PS50262">
    <property type="entry name" value="G_PROTEIN_RECEP_F1_2"/>
    <property type="match status" value="1"/>
</dbReference>
<gene>
    <name evidence="11" type="ORF">IZO911_LOCUS30630</name>
    <name evidence="12" type="ORF">KXQ929_LOCUS13313</name>
</gene>
<evidence type="ECO:0000313" key="12">
    <source>
        <dbReference type="EMBL" id="CAF3735262.1"/>
    </source>
</evidence>
<dbReference type="PANTHER" id="PTHR24229:SF40">
    <property type="entry name" value="ALLATOSTATIN C RECEPTOR 1-RELATED"/>
    <property type="match status" value="1"/>
</dbReference>
<dbReference type="GO" id="GO:0043005">
    <property type="term" value="C:neuron projection"/>
    <property type="evidence" value="ECO:0007669"/>
    <property type="project" value="TreeGrafter"/>
</dbReference>
<evidence type="ECO:0000256" key="1">
    <source>
        <dbReference type="ARBA" id="ARBA00004651"/>
    </source>
</evidence>
<keyword evidence="2" id="KW-1003">Cell membrane</keyword>
<organism evidence="11 13">
    <name type="scientific">Adineta steineri</name>
    <dbReference type="NCBI Taxonomy" id="433720"/>
    <lineage>
        <taxon>Eukaryota</taxon>
        <taxon>Metazoa</taxon>
        <taxon>Spiralia</taxon>
        <taxon>Gnathifera</taxon>
        <taxon>Rotifera</taxon>
        <taxon>Eurotatoria</taxon>
        <taxon>Bdelloidea</taxon>
        <taxon>Adinetida</taxon>
        <taxon>Adinetidae</taxon>
        <taxon>Adineta</taxon>
    </lineage>
</organism>
<dbReference type="AlphaFoldDB" id="A0A814Z4A8"/>
<dbReference type="PANTHER" id="PTHR24229">
    <property type="entry name" value="NEUROPEPTIDES RECEPTOR"/>
    <property type="match status" value="1"/>
</dbReference>
<protein>
    <recommendedName>
        <fullName evidence="10">G-protein coupled receptors family 1 profile domain-containing protein</fullName>
    </recommendedName>
</protein>
<dbReference type="Proteomes" id="UP000663860">
    <property type="component" value="Unassembled WGS sequence"/>
</dbReference>
<feature type="transmembrane region" description="Helical" evidence="9">
    <location>
        <begin position="55"/>
        <end position="76"/>
    </location>
</feature>
<sequence length="345" mass="39664">MSSPNMSMISTIFSIQQQIARYVYPIYLVFGVTGCCLNILLLIRRQFRTVSCCIYFTAASVAMLINLIMGTGAAIYALNHVDPNLTILAFCKMRIYILQSSSMMYRWCLAVACFDRVAISSNNVRLRNFAKVHIACRFIFIIVIIWLILPVHLLIFYNLYGGGCGIFFSFTIALYHSIFTTVAGGVLPVMIMIICALFIHHNLGLKRQRREKNNGQTFDKRNIKQNLQRKRDRQVLLMLFVQVAVYSILIAPLMVVYFYNAVTLNIVNKSPQRLAIERLAQFVGESLIYLFSVLSFYIYTMVSRSYRGELIKILRSIMTCKWYCSNHRIEPIINDTAQRQIAPTL</sequence>
<feature type="transmembrane region" description="Helical" evidence="9">
    <location>
        <begin position="279"/>
        <end position="299"/>
    </location>
</feature>
<reference evidence="11" key="1">
    <citation type="submission" date="2021-02" db="EMBL/GenBank/DDBJ databases">
        <authorList>
            <person name="Nowell W R."/>
        </authorList>
    </citation>
    <scope>NUCLEOTIDE SEQUENCE</scope>
</reference>
<dbReference type="Proteomes" id="UP000663868">
    <property type="component" value="Unassembled WGS sequence"/>
</dbReference>
<evidence type="ECO:0000256" key="3">
    <source>
        <dbReference type="ARBA" id="ARBA00022692"/>
    </source>
</evidence>
<proteinExistence type="predicted"/>
<evidence type="ECO:0000256" key="9">
    <source>
        <dbReference type="SAM" id="Phobius"/>
    </source>
</evidence>
<accession>A0A814Z4A8</accession>
<dbReference type="GO" id="GO:0042923">
    <property type="term" value="F:neuropeptide binding"/>
    <property type="evidence" value="ECO:0007669"/>
    <property type="project" value="TreeGrafter"/>
</dbReference>
<dbReference type="SUPFAM" id="SSF81321">
    <property type="entry name" value="Family A G protein-coupled receptor-like"/>
    <property type="match status" value="1"/>
</dbReference>
<evidence type="ECO:0000256" key="8">
    <source>
        <dbReference type="ARBA" id="ARBA00023224"/>
    </source>
</evidence>
<keyword evidence="8" id="KW-0807">Transducer</keyword>
<evidence type="ECO:0000313" key="13">
    <source>
        <dbReference type="Proteomes" id="UP000663860"/>
    </source>
</evidence>
<feature type="transmembrane region" description="Helical" evidence="9">
    <location>
        <begin position="166"/>
        <end position="199"/>
    </location>
</feature>
<keyword evidence="6 9" id="KW-0472">Membrane</keyword>
<dbReference type="InterPro" id="IPR017452">
    <property type="entry name" value="GPCR_Rhodpsn_7TM"/>
</dbReference>
<keyword evidence="3 9" id="KW-0812">Transmembrane</keyword>
<feature type="transmembrane region" description="Helical" evidence="9">
    <location>
        <begin position="138"/>
        <end position="160"/>
    </location>
</feature>